<dbReference type="Proteomes" id="UP001597045">
    <property type="component" value="Unassembled WGS sequence"/>
</dbReference>
<feature type="signal peptide" evidence="1">
    <location>
        <begin position="1"/>
        <end position="25"/>
    </location>
</feature>
<feature type="non-terminal residue" evidence="2">
    <location>
        <position position="84"/>
    </location>
</feature>
<evidence type="ECO:0000313" key="3">
    <source>
        <dbReference type="Proteomes" id="UP001597045"/>
    </source>
</evidence>
<sequence length="84" mass="8575">MRRLATIVGIASLAISGLSGATAQAGDKSVPVEPTPFSYMSPDVRAEMTAQQPIKAAASRIQRTIDGTDSTGYVGVGIGDGHVT</sequence>
<gene>
    <name evidence="2" type="ORF">ACFQ1S_30575</name>
</gene>
<proteinExistence type="predicted"/>
<keyword evidence="3" id="KW-1185">Reference proteome</keyword>
<protein>
    <submittedName>
        <fullName evidence="2">Uncharacterized protein</fullName>
    </submittedName>
</protein>
<feature type="chain" id="PRO_5045143240" evidence="1">
    <location>
        <begin position="26"/>
        <end position="84"/>
    </location>
</feature>
<comment type="caution">
    <text evidence="2">The sequence shown here is derived from an EMBL/GenBank/DDBJ whole genome shotgun (WGS) entry which is preliminary data.</text>
</comment>
<evidence type="ECO:0000256" key="1">
    <source>
        <dbReference type="SAM" id="SignalP"/>
    </source>
</evidence>
<reference evidence="3" key="1">
    <citation type="journal article" date="2019" name="Int. J. Syst. Evol. Microbiol.">
        <title>The Global Catalogue of Microorganisms (GCM) 10K type strain sequencing project: providing services to taxonomists for standard genome sequencing and annotation.</title>
        <authorList>
            <consortium name="The Broad Institute Genomics Platform"/>
            <consortium name="The Broad Institute Genome Sequencing Center for Infectious Disease"/>
            <person name="Wu L."/>
            <person name="Ma J."/>
        </authorList>
    </citation>
    <scope>NUCLEOTIDE SEQUENCE [LARGE SCALE GENOMIC DNA]</scope>
    <source>
        <strain evidence="3">JCM 31486</strain>
    </source>
</reference>
<evidence type="ECO:0000313" key="2">
    <source>
        <dbReference type="EMBL" id="MFD1049568.1"/>
    </source>
</evidence>
<accession>A0ABW3MFR6</accession>
<name>A0ABW3MFR6_9PSEU</name>
<keyword evidence="1" id="KW-0732">Signal</keyword>
<dbReference type="EMBL" id="JBHTIS010002258">
    <property type="protein sequence ID" value="MFD1049568.1"/>
    <property type="molecule type" value="Genomic_DNA"/>
</dbReference>
<organism evidence="2 3">
    <name type="scientific">Kibdelosporangium lantanae</name>
    <dbReference type="NCBI Taxonomy" id="1497396"/>
    <lineage>
        <taxon>Bacteria</taxon>
        <taxon>Bacillati</taxon>
        <taxon>Actinomycetota</taxon>
        <taxon>Actinomycetes</taxon>
        <taxon>Pseudonocardiales</taxon>
        <taxon>Pseudonocardiaceae</taxon>
        <taxon>Kibdelosporangium</taxon>
    </lineage>
</organism>